<dbReference type="EMBL" id="GBEZ01009791">
    <property type="protein sequence ID" value="JAC75825.1"/>
    <property type="molecule type" value="Transcribed_RNA"/>
</dbReference>
<feature type="non-terminal residue" evidence="2">
    <location>
        <position position="68"/>
    </location>
</feature>
<reference evidence="2" key="1">
    <citation type="submission" date="2014-05" db="EMBL/GenBank/DDBJ databases">
        <title>The transcriptome of the halophilic microalga Tetraselmis sp. GSL018 isolated from the Great Salt Lake, Utah.</title>
        <authorList>
            <person name="Jinkerson R.E."/>
            <person name="D'Adamo S."/>
            <person name="Posewitz M.C."/>
        </authorList>
    </citation>
    <scope>NUCLEOTIDE SEQUENCE</scope>
    <source>
        <strain evidence="2">GSL018</strain>
    </source>
</reference>
<feature type="region of interest" description="Disordered" evidence="1">
    <location>
        <begin position="41"/>
        <end position="68"/>
    </location>
</feature>
<accession>A0A061RYR5</accession>
<gene>
    <name evidence="2" type="ORF">TSPGSL018_21967</name>
</gene>
<organism evidence="2">
    <name type="scientific">Tetraselmis sp. GSL018</name>
    <dbReference type="NCBI Taxonomy" id="582737"/>
    <lineage>
        <taxon>Eukaryota</taxon>
        <taxon>Viridiplantae</taxon>
        <taxon>Chlorophyta</taxon>
        <taxon>core chlorophytes</taxon>
        <taxon>Chlorodendrophyceae</taxon>
        <taxon>Chlorodendrales</taxon>
        <taxon>Chlorodendraceae</taxon>
        <taxon>Tetraselmis</taxon>
    </lineage>
</organism>
<feature type="non-terminal residue" evidence="2">
    <location>
        <position position="1"/>
    </location>
</feature>
<evidence type="ECO:0000256" key="1">
    <source>
        <dbReference type="SAM" id="MobiDB-lite"/>
    </source>
</evidence>
<protein>
    <submittedName>
        <fullName evidence="2">Uncharacterized protein</fullName>
    </submittedName>
</protein>
<dbReference type="AlphaFoldDB" id="A0A061RYR5"/>
<evidence type="ECO:0000313" key="2">
    <source>
        <dbReference type="EMBL" id="JAC75825.1"/>
    </source>
</evidence>
<proteinExistence type="predicted"/>
<name>A0A061RYR5_9CHLO</name>
<sequence length="68" mass="7395">QVCSPAGARDPPVAVSRHAFAKSFRFLTSLLLLLLRPRLRPPSSPPNPCSHRLVSSPPPGWQEGRAGR</sequence>